<proteinExistence type="predicted"/>
<evidence type="ECO:0000313" key="2">
    <source>
        <dbReference type="Proteomes" id="UP000824469"/>
    </source>
</evidence>
<dbReference type="EMBL" id="JAHRHJ020000007">
    <property type="protein sequence ID" value="KAH9308988.1"/>
    <property type="molecule type" value="Genomic_DNA"/>
</dbReference>
<evidence type="ECO:0000313" key="1">
    <source>
        <dbReference type="EMBL" id="KAH9308988.1"/>
    </source>
</evidence>
<accession>A0AA38KP07</accession>
<dbReference type="Proteomes" id="UP000824469">
    <property type="component" value="Unassembled WGS sequence"/>
</dbReference>
<name>A0AA38KP07_TAXCH</name>
<organism evidence="1 2">
    <name type="scientific">Taxus chinensis</name>
    <name type="common">Chinese yew</name>
    <name type="synonym">Taxus wallichiana var. chinensis</name>
    <dbReference type="NCBI Taxonomy" id="29808"/>
    <lineage>
        <taxon>Eukaryota</taxon>
        <taxon>Viridiplantae</taxon>
        <taxon>Streptophyta</taxon>
        <taxon>Embryophyta</taxon>
        <taxon>Tracheophyta</taxon>
        <taxon>Spermatophyta</taxon>
        <taxon>Pinopsida</taxon>
        <taxon>Pinidae</taxon>
        <taxon>Conifers II</taxon>
        <taxon>Cupressales</taxon>
        <taxon>Taxaceae</taxon>
        <taxon>Taxus</taxon>
    </lineage>
</organism>
<dbReference type="AlphaFoldDB" id="A0AA38KP07"/>
<keyword evidence="2" id="KW-1185">Reference proteome</keyword>
<sequence>MYENGKLALSPSLKEHVDDDDLTLANCLTKMKAKKCKFLGEDFGKDMGEDGHGEARTLRKRDKDENLKGFEDLSSKV</sequence>
<comment type="caution">
    <text evidence="1">The sequence shown here is derived from an EMBL/GenBank/DDBJ whole genome shotgun (WGS) entry which is preliminary data.</text>
</comment>
<reference evidence="1 2" key="1">
    <citation type="journal article" date="2021" name="Nat. Plants">
        <title>The Taxus genome provides insights into paclitaxel biosynthesis.</title>
        <authorList>
            <person name="Xiong X."/>
            <person name="Gou J."/>
            <person name="Liao Q."/>
            <person name="Li Y."/>
            <person name="Zhou Q."/>
            <person name="Bi G."/>
            <person name="Li C."/>
            <person name="Du R."/>
            <person name="Wang X."/>
            <person name="Sun T."/>
            <person name="Guo L."/>
            <person name="Liang H."/>
            <person name="Lu P."/>
            <person name="Wu Y."/>
            <person name="Zhang Z."/>
            <person name="Ro D.K."/>
            <person name="Shang Y."/>
            <person name="Huang S."/>
            <person name="Yan J."/>
        </authorList>
    </citation>
    <scope>NUCLEOTIDE SEQUENCE [LARGE SCALE GENOMIC DNA]</scope>
    <source>
        <strain evidence="1">Ta-2019</strain>
    </source>
</reference>
<protein>
    <submittedName>
        <fullName evidence="1">Uncharacterized protein</fullName>
    </submittedName>
</protein>
<gene>
    <name evidence="1" type="ORF">KI387_036899</name>
</gene>